<dbReference type="AlphaFoldDB" id="D6ZX67"/>
<dbReference type="EMBL" id="CP002010">
    <property type="protein sequence ID" value="ADG99513.1"/>
    <property type="molecule type" value="Genomic_DNA"/>
</dbReference>
<protein>
    <submittedName>
        <fullName evidence="3">Histidine kinase A</fullName>
    </submittedName>
</protein>
<evidence type="ECO:0000313" key="3">
    <source>
        <dbReference type="EMBL" id="ADG99513.1"/>
    </source>
</evidence>
<keyword evidence="2" id="KW-0812">Transmembrane</keyword>
<dbReference type="GO" id="GO:0016301">
    <property type="term" value="F:kinase activity"/>
    <property type="evidence" value="ECO:0007669"/>
    <property type="project" value="UniProtKB-KW"/>
</dbReference>
<keyword evidence="2" id="KW-1133">Transmembrane helix</keyword>
<sequence>MVGFLLGVPRHMLPDSVGLAFRRTVGLAGTFQPARGRRTLEPAEMSTLLMGAGMGLMVAISLAFILAFNMSRLRWLMDHDIHPLLEEHGLREPDDGFTSSGAKERMAAFHSDVAEALAAPEREREARERRRFTVFDPTVDKLPLPAGPYPFDRPTASWARDIYEEGDWAYADAWVRGRRKPRVVREQRYDSWRNEVLARHGLTDAPSATLEHIEHAAARIRALHHTSPAEAYKQACKEATGNTVNDETTGEGKENGSSGFGVTRSLLHTGGFRHTIQAHL</sequence>
<dbReference type="KEGG" id="bll:BLJ_0014"/>
<dbReference type="Proteomes" id="UP000006740">
    <property type="component" value="Chromosome"/>
</dbReference>
<keyword evidence="2" id="KW-0472">Membrane</keyword>
<accession>D6ZX67</accession>
<evidence type="ECO:0000256" key="2">
    <source>
        <dbReference type="SAM" id="Phobius"/>
    </source>
</evidence>
<gene>
    <name evidence="3" type="ordered locus">BLJ_0014</name>
</gene>
<feature type="region of interest" description="Disordered" evidence="1">
    <location>
        <begin position="242"/>
        <end position="261"/>
    </location>
</feature>
<keyword evidence="3" id="KW-0418">Kinase</keyword>
<feature type="transmembrane region" description="Helical" evidence="2">
    <location>
        <begin position="48"/>
        <end position="68"/>
    </location>
</feature>
<evidence type="ECO:0000313" key="4">
    <source>
        <dbReference type="Proteomes" id="UP000006740"/>
    </source>
</evidence>
<reference evidence="3 4" key="1">
    <citation type="journal article" date="2010" name="J. Bacteriol.">
        <title>Complete genome sequence of Bifidobacterium longum JDM301.</title>
        <authorList>
            <person name="Wei Y.X."/>
            <person name="Zhang Z.Y."/>
            <person name="Liu C."/>
            <person name="Zhu Y.Z."/>
            <person name="Zhu Y.Q."/>
            <person name="Zheng H."/>
            <person name="Zhao G.P."/>
            <person name="Wang S."/>
            <person name="Guo X.K."/>
        </authorList>
    </citation>
    <scope>NUCLEOTIDE SEQUENCE [LARGE SCALE GENOMIC DNA]</scope>
    <source>
        <strain evidence="3 4">JDM301</strain>
    </source>
</reference>
<dbReference type="HOGENOM" id="CLU_992745_0_0_11"/>
<evidence type="ECO:0000256" key="1">
    <source>
        <dbReference type="SAM" id="MobiDB-lite"/>
    </source>
</evidence>
<proteinExistence type="predicted"/>
<keyword evidence="3" id="KW-0808">Transferase</keyword>
<organism evidence="3 4">
    <name type="scientific">Bifidobacterium longum subsp. longum (strain JDM301)</name>
    <dbReference type="NCBI Taxonomy" id="759350"/>
    <lineage>
        <taxon>Bacteria</taxon>
        <taxon>Bacillati</taxon>
        <taxon>Actinomycetota</taxon>
        <taxon>Actinomycetes</taxon>
        <taxon>Bifidobacteriales</taxon>
        <taxon>Bifidobacteriaceae</taxon>
        <taxon>Bifidobacterium</taxon>
    </lineage>
</organism>
<name>D6ZX67_BIFLJ</name>